<dbReference type="AlphaFoldDB" id="A0A0D8XAP4"/>
<keyword evidence="5" id="KW-1278">Translocase</keyword>
<dbReference type="SMART" id="SM01003">
    <property type="entry name" value="AlaDh_PNT_N"/>
    <property type="match status" value="1"/>
</dbReference>
<evidence type="ECO:0000256" key="6">
    <source>
        <dbReference type="ARBA" id="ARBA00023027"/>
    </source>
</evidence>
<dbReference type="GO" id="GO:0050661">
    <property type="term" value="F:NADP binding"/>
    <property type="evidence" value="ECO:0007669"/>
    <property type="project" value="TreeGrafter"/>
</dbReference>
<dbReference type="STRING" id="29172.A0A0D8XAP4"/>
<dbReference type="InterPro" id="IPR036291">
    <property type="entry name" value="NAD(P)-bd_dom_sf"/>
</dbReference>
<evidence type="ECO:0000313" key="10">
    <source>
        <dbReference type="EMBL" id="KJH41658.1"/>
    </source>
</evidence>
<dbReference type="GO" id="GO:0005743">
    <property type="term" value="C:mitochondrial inner membrane"/>
    <property type="evidence" value="ECO:0007669"/>
    <property type="project" value="TreeGrafter"/>
</dbReference>
<reference evidence="11" key="2">
    <citation type="journal article" date="2016" name="Sci. Rep.">
        <title>Dictyocaulus viviparus genome, variome and transcriptome elucidate lungworm biology and support future intervention.</title>
        <authorList>
            <person name="McNulty S.N."/>
            <person name="Strube C."/>
            <person name="Rosa B.A."/>
            <person name="Martin J.C."/>
            <person name="Tyagi R."/>
            <person name="Choi Y.J."/>
            <person name="Wang Q."/>
            <person name="Hallsworth Pepin K."/>
            <person name="Zhang X."/>
            <person name="Ozersky P."/>
            <person name="Wilson R.K."/>
            <person name="Sternberg P.W."/>
            <person name="Gasser R.B."/>
            <person name="Mitreva M."/>
        </authorList>
    </citation>
    <scope>NUCLEOTIDE SEQUENCE [LARGE SCALE GENOMIC DNA]</scope>
    <source>
        <strain evidence="11">HannoverDv2000</strain>
    </source>
</reference>
<dbReference type="EC" id="7.1.1.1" evidence="2"/>
<dbReference type="GO" id="GO:0008750">
    <property type="term" value="F:proton-translocating NAD(P)+ transhydrogenase activity"/>
    <property type="evidence" value="ECO:0007669"/>
    <property type="project" value="UniProtKB-EC"/>
</dbReference>
<comment type="similarity">
    <text evidence="1">In the N-terminal section; belongs to the AlaDH/PNT family.</text>
</comment>
<evidence type="ECO:0000259" key="9">
    <source>
        <dbReference type="SMART" id="SM01003"/>
    </source>
</evidence>
<dbReference type="SUPFAM" id="SSF52283">
    <property type="entry name" value="Formate/glycerate dehydrogenase catalytic domain-like"/>
    <property type="match status" value="1"/>
</dbReference>
<dbReference type="Pfam" id="PF05222">
    <property type="entry name" value="AlaDh_PNT_N"/>
    <property type="match status" value="1"/>
</dbReference>
<protein>
    <recommendedName>
        <fullName evidence="2">proton-translocating NAD(P)(+) transhydrogenase</fullName>
        <ecNumber evidence="2">7.1.1.1</ecNumber>
    </recommendedName>
</protein>
<evidence type="ECO:0000256" key="1">
    <source>
        <dbReference type="ARBA" id="ARBA00005624"/>
    </source>
</evidence>
<evidence type="ECO:0000256" key="2">
    <source>
        <dbReference type="ARBA" id="ARBA00012943"/>
    </source>
</evidence>
<dbReference type="Gene3D" id="3.40.50.720">
    <property type="entry name" value="NAD(P)-binding Rossmann-like Domain"/>
    <property type="match status" value="1"/>
</dbReference>
<name>A0A0D8XAP4_DICVI</name>
<keyword evidence="11" id="KW-1185">Reference proteome</keyword>
<evidence type="ECO:0000256" key="3">
    <source>
        <dbReference type="ARBA" id="ARBA00022741"/>
    </source>
</evidence>
<evidence type="ECO:0000313" key="11">
    <source>
        <dbReference type="Proteomes" id="UP000053766"/>
    </source>
</evidence>
<dbReference type="OrthoDB" id="37244at2759"/>
<dbReference type="GO" id="GO:0006740">
    <property type="term" value="P:NADPH regeneration"/>
    <property type="evidence" value="ECO:0007669"/>
    <property type="project" value="TreeGrafter"/>
</dbReference>
<evidence type="ECO:0000256" key="4">
    <source>
        <dbReference type="ARBA" id="ARBA00022857"/>
    </source>
</evidence>
<reference evidence="10 11" key="1">
    <citation type="submission" date="2013-11" db="EMBL/GenBank/DDBJ databases">
        <title>Draft genome of the bovine lungworm Dictyocaulus viviparus.</title>
        <authorList>
            <person name="Mitreva M."/>
        </authorList>
    </citation>
    <scope>NUCLEOTIDE SEQUENCE [LARGE SCALE GENOMIC DNA]</scope>
    <source>
        <strain evidence="10 11">HannoverDv2000</strain>
    </source>
</reference>
<dbReference type="EMBL" id="KN716783">
    <property type="protein sequence ID" value="KJH41658.1"/>
    <property type="molecule type" value="Genomic_DNA"/>
</dbReference>
<evidence type="ECO:0000256" key="5">
    <source>
        <dbReference type="ARBA" id="ARBA00022967"/>
    </source>
</evidence>
<proteinExistence type="inferred from homology"/>
<dbReference type="InterPro" id="IPR007886">
    <property type="entry name" value="AlaDH/PNT_N"/>
</dbReference>
<dbReference type="PANTHER" id="PTHR10160:SF19">
    <property type="entry name" value="PROTON-TRANSLOCATING NAD(P)(+) TRANSHYDROGENASE"/>
    <property type="match status" value="1"/>
</dbReference>
<accession>A0A0D8XAP4</accession>
<feature type="domain" description="Alanine dehydrogenase/pyridine nucleotide transhydrogenase NAD(H)-binding" evidence="8">
    <location>
        <begin position="185"/>
        <end position="328"/>
    </location>
</feature>
<dbReference type="InterPro" id="IPR007698">
    <property type="entry name" value="AlaDH/PNT_NAD(H)-bd"/>
</dbReference>
<evidence type="ECO:0000259" key="8">
    <source>
        <dbReference type="SMART" id="SM01002"/>
    </source>
</evidence>
<dbReference type="SMART" id="SM01002">
    <property type="entry name" value="AlaDh_PNT_C"/>
    <property type="match status" value="1"/>
</dbReference>
<sequence>MIPSNCIRLSKKPLIRLLCSQVKNIPVSELTVSAVRETSAGEKRVALSPAAVKLLCGKGFNVQLCCGLKTTSQVEECAGVGACWSDDEYIRHGAKIVDCKTAFQADIVLKIRPPSLEEVPLFKEKATLISFIYPATNKAILVDLAKQKLTVIAMDCVPRISRAQVFDALSSMANIAGYRATIEAANQFGRFFAGQITAAGKVNPAKVLVIGCGVSGLSAIATARSLGAIVRGFDTRAVVREQIHSLGGEFLTIPVKEDGEGTGGYAKEMTKRYLDVLNVEISQAEMDLFAKQCKEVDVIISTALIPGKPAPRLITEMEESLFGTWISSTDSFKFPRTDPAQYDDATELDSIIP</sequence>
<feature type="domain" description="Alanine dehydrogenase/pyridine nucleotide transhydrogenase N-terminal" evidence="9">
    <location>
        <begin position="33"/>
        <end position="176"/>
    </location>
</feature>
<evidence type="ECO:0000256" key="7">
    <source>
        <dbReference type="ARBA" id="ARBA00048202"/>
    </source>
</evidence>
<dbReference type="PANTHER" id="PTHR10160">
    <property type="entry name" value="NAD(P) TRANSHYDROGENASE"/>
    <property type="match status" value="1"/>
</dbReference>
<dbReference type="SUPFAM" id="SSF51735">
    <property type="entry name" value="NAD(P)-binding Rossmann-fold domains"/>
    <property type="match status" value="1"/>
</dbReference>
<comment type="catalytic activity">
    <reaction evidence="7">
        <text>NAD(+) + NADPH + H(+)(in) = NADH + NADP(+) + H(+)(out)</text>
        <dbReference type="Rhea" id="RHEA:47992"/>
        <dbReference type="ChEBI" id="CHEBI:15378"/>
        <dbReference type="ChEBI" id="CHEBI:57540"/>
        <dbReference type="ChEBI" id="CHEBI:57783"/>
        <dbReference type="ChEBI" id="CHEBI:57945"/>
        <dbReference type="ChEBI" id="CHEBI:58349"/>
        <dbReference type="EC" id="7.1.1.1"/>
    </reaction>
</comment>
<keyword evidence="4" id="KW-0521">NADP</keyword>
<gene>
    <name evidence="10" type="ORF">DICVIV_12372</name>
</gene>
<keyword evidence="6" id="KW-0520">NAD</keyword>
<dbReference type="Pfam" id="PF01262">
    <property type="entry name" value="AlaDh_PNT_C"/>
    <property type="match status" value="1"/>
</dbReference>
<keyword evidence="3" id="KW-0547">Nucleotide-binding</keyword>
<dbReference type="CDD" id="cd05304">
    <property type="entry name" value="Rubrum_tdh"/>
    <property type="match status" value="1"/>
</dbReference>
<dbReference type="Proteomes" id="UP000053766">
    <property type="component" value="Unassembled WGS sequence"/>
</dbReference>
<organism evidence="10 11">
    <name type="scientific">Dictyocaulus viviparus</name>
    <name type="common">Bovine lungworm</name>
    <dbReference type="NCBI Taxonomy" id="29172"/>
    <lineage>
        <taxon>Eukaryota</taxon>
        <taxon>Metazoa</taxon>
        <taxon>Ecdysozoa</taxon>
        <taxon>Nematoda</taxon>
        <taxon>Chromadorea</taxon>
        <taxon>Rhabditida</taxon>
        <taxon>Rhabditina</taxon>
        <taxon>Rhabditomorpha</taxon>
        <taxon>Strongyloidea</taxon>
        <taxon>Metastrongylidae</taxon>
        <taxon>Dictyocaulus</taxon>
    </lineage>
</organism>